<evidence type="ECO:0000313" key="1">
    <source>
        <dbReference type="EMBL" id="PIP86867.1"/>
    </source>
</evidence>
<dbReference type="AlphaFoldDB" id="A0A2H0DXH5"/>
<protein>
    <recommendedName>
        <fullName evidence="3">Alpha-1,2-fucosyltransferase</fullName>
    </recommendedName>
</protein>
<accession>A0A2H0DXH5</accession>
<organism evidence="1 2">
    <name type="scientific">Candidatus Campbellbacteria bacterium CG22_combo_CG10-13_8_21_14_all_36_13</name>
    <dbReference type="NCBI Taxonomy" id="1974529"/>
    <lineage>
        <taxon>Bacteria</taxon>
        <taxon>Candidatus Campbelliibacteriota</taxon>
    </lineage>
</organism>
<sequence>MKKIVILQHGGGELTNQLWNYISIYAYGKEKGVPVVNNSFFEYGSNFCTPKSHLSNLLLYRPFKNHLKRRNSFKRQLWRKFYKIYVYVVKTFKKSSIVSSVNGNNAVTYLPPTSTDFTEPDKKTLYFDGWLFRNPVGLEKYREDILKYFRPADVVINKVDKFLQPHLGKYLVGVHIRQGDYKVFKGGKYFVEQKRIQEIISKYLSFSGRTIENTFFIFTSDGSIEKDVFSELNYTVSNMGPVEDLFLLSKMKVVLGSDSSFGDFSAWYGNIPHIVFQKEAMDWEYYKEKNIFFENKYSTMVHY</sequence>
<proteinExistence type="predicted"/>
<evidence type="ECO:0000313" key="2">
    <source>
        <dbReference type="Proteomes" id="UP000231143"/>
    </source>
</evidence>
<evidence type="ECO:0008006" key="3">
    <source>
        <dbReference type="Google" id="ProtNLM"/>
    </source>
</evidence>
<comment type="caution">
    <text evidence="1">The sequence shown here is derived from an EMBL/GenBank/DDBJ whole genome shotgun (WGS) entry which is preliminary data.</text>
</comment>
<dbReference type="Proteomes" id="UP000231143">
    <property type="component" value="Unassembled WGS sequence"/>
</dbReference>
<reference evidence="1 2" key="1">
    <citation type="submission" date="2017-09" db="EMBL/GenBank/DDBJ databases">
        <title>Depth-based differentiation of microbial function through sediment-hosted aquifers and enrichment of novel symbionts in the deep terrestrial subsurface.</title>
        <authorList>
            <person name="Probst A.J."/>
            <person name="Ladd B."/>
            <person name="Jarett J.K."/>
            <person name="Geller-Mcgrath D.E."/>
            <person name="Sieber C.M."/>
            <person name="Emerson J.B."/>
            <person name="Anantharaman K."/>
            <person name="Thomas B.C."/>
            <person name="Malmstrom R."/>
            <person name="Stieglmeier M."/>
            <person name="Klingl A."/>
            <person name="Woyke T."/>
            <person name="Ryan C.M."/>
            <person name="Banfield J.F."/>
        </authorList>
    </citation>
    <scope>NUCLEOTIDE SEQUENCE [LARGE SCALE GENOMIC DNA]</scope>
    <source>
        <strain evidence="1">CG22_combo_CG10-13_8_21_14_all_36_13</strain>
    </source>
</reference>
<gene>
    <name evidence="1" type="ORF">COW81_03320</name>
</gene>
<dbReference type="Gene3D" id="3.40.50.11350">
    <property type="match status" value="1"/>
</dbReference>
<dbReference type="EMBL" id="PCTT01000044">
    <property type="protein sequence ID" value="PIP86867.1"/>
    <property type="molecule type" value="Genomic_DNA"/>
</dbReference>
<name>A0A2H0DXH5_9BACT</name>